<dbReference type="EMBL" id="KI284908">
    <property type="protein sequence ID" value="ESA12468.1"/>
    <property type="molecule type" value="Genomic_DNA"/>
</dbReference>
<accession>U9U1I2</accession>
<evidence type="ECO:0000313" key="1">
    <source>
        <dbReference type="EMBL" id="ESA12468.1"/>
    </source>
</evidence>
<protein>
    <recommendedName>
        <fullName evidence="2">PARP catalytic domain-containing protein</fullName>
    </recommendedName>
</protein>
<evidence type="ECO:0008006" key="2">
    <source>
        <dbReference type="Google" id="ProtNLM"/>
    </source>
</evidence>
<dbReference type="PANTHER" id="PTHR36649">
    <property type="entry name" value="UBIQUITIN-LIKE DOMAIN-CONTAINING PROTEIN"/>
    <property type="match status" value="1"/>
</dbReference>
<dbReference type="AlphaFoldDB" id="U9U1I2"/>
<organism evidence="1">
    <name type="scientific">Rhizophagus irregularis (strain DAOM 181602 / DAOM 197198 / MUCL 43194)</name>
    <name type="common">Arbuscular mycorrhizal fungus</name>
    <name type="synonym">Glomus intraradices</name>
    <dbReference type="NCBI Taxonomy" id="747089"/>
    <lineage>
        <taxon>Eukaryota</taxon>
        <taxon>Fungi</taxon>
        <taxon>Fungi incertae sedis</taxon>
        <taxon>Mucoromycota</taxon>
        <taxon>Glomeromycotina</taxon>
        <taxon>Glomeromycetes</taxon>
        <taxon>Glomerales</taxon>
        <taxon>Glomeraceae</taxon>
        <taxon>Rhizophagus</taxon>
    </lineage>
</organism>
<reference evidence="1" key="1">
    <citation type="submission" date="2013-07" db="EMBL/GenBank/DDBJ databases">
        <title>The genome of an arbuscular mycorrhizal fungus provides insights into the evolution of the oldest plant symbiosis.</title>
        <authorList>
            <consortium name="DOE Joint Genome Institute"/>
            <person name="Tisserant E."/>
            <person name="Malbreil M."/>
            <person name="Kuo A."/>
            <person name="Kohler A."/>
            <person name="Symeonidi A."/>
            <person name="Balestrini R."/>
            <person name="Charron P."/>
            <person name="Duensing N."/>
            <person name="Frei-dit-Frey N."/>
            <person name="Gianinazzi-Pearson V."/>
            <person name="Gilbert B."/>
            <person name="Handa Y."/>
            <person name="Hijri M."/>
            <person name="Kaul R."/>
            <person name="Kawaguchi M."/>
            <person name="Krajinski F."/>
            <person name="Lammers P."/>
            <person name="Lapierre D."/>
            <person name="Masclaux F.G."/>
            <person name="Murat C."/>
            <person name="Morin E."/>
            <person name="Ndikumana S."/>
            <person name="Pagni M."/>
            <person name="Petitpierre D."/>
            <person name="Requena N."/>
            <person name="Rosikiewicz P."/>
            <person name="Riley R."/>
            <person name="Saito K."/>
            <person name="San Clemente H."/>
            <person name="Shapiro H."/>
            <person name="van Tuinen D."/>
            <person name="Becard G."/>
            <person name="Bonfante P."/>
            <person name="Paszkowski U."/>
            <person name="Shachar-Hill Y."/>
            <person name="Young J.P."/>
            <person name="Sanders I.R."/>
            <person name="Henrissat B."/>
            <person name="Rensing S.A."/>
            <person name="Grigoriev I.V."/>
            <person name="Corradi N."/>
            <person name="Roux C."/>
            <person name="Martin F."/>
        </authorList>
    </citation>
    <scope>NUCLEOTIDE SEQUENCE</scope>
    <source>
        <strain evidence="1">DAOM 197198</strain>
    </source>
</reference>
<dbReference type="SUPFAM" id="SSF56399">
    <property type="entry name" value="ADP-ribosylation"/>
    <property type="match status" value="1"/>
</dbReference>
<gene>
    <name evidence="1" type="ORF">GLOINDRAFT_27116</name>
</gene>
<dbReference type="VEuPathDB" id="FungiDB:RhiirFUN_008808"/>
<dbReference type="HOGENOM" id="CLU_665885_0_0_1"/>
<dbReference type="Gene3D" id="3.90.175.10">
    <property type="entry name" value="Diphtheria Toxin, domain 1"/>
    <property type="match status" value="1"/>
</dbReference>
<name>U9U1I2_RHIID</name>
<dbReference type="PANTHER" id="PTHR36649:SF28">
    <property type="entry name" value="UBIQUITIN-LIKE DOMAIN-CONTAINING PROTEIN"/>
    <property type="match status" value="1"/>
</dbReference>
<dbReference type="eggNOG" id="ENOG502S58G">
    <property type="taxonomic scope" value="Eukaryota"/>
</dbReference>
<proteinExistence type="predicted"/>
<sequence length="413" mass="47752">MITGLNLNSYVIVDLKLFSSSADIVTNVVQNFGGVLQQYIIHSSYNITSEFIVPIFELKSKFHEELEYILTSYSIVSSDIINFKKVVDIGSLELFIPPDQLDTRYNYDFTNINDNKRTFMRGNFNYNRPYGWKRFALKVLDKYEDNTWFGAEGRKNEQHSTQNEWPVCYHGTVIYNCRSIVENGYLLSKGKRFRFGVGIYSTPDINVAAEYSLKFAHKGSYYIVVIQNRVNPKSLIKISKMKTNIGDIVDSTKLIVPDDLYKIHLTPSRSKFIVIGTKDSIFNWMKSYGNVLCGFDNETQFISHPKLSQRFTTRNKFKICSIEPHKMLKFELYDENEHDGIFKRMFSSSKMRLEIKAKHSSKHMEASSVMSVSGKNGISLQEVLMALKNNPSRSRRCYNLSSEQLARVTCDYE</sequence>